<gene>
    <name evidence="1" type="ORF">I551_3472</name>
</gene>
<keyword evidence="2" id="KW-1185">Reference proteome</keyword>
<reference evidence="1 2" key="1">
    <citation type="submission" date="2014-01" db="EMBL/GenBank/DDBJ databases">
        <authorList>
            <person name="Dobos K."/>
            <person name="Lenaerts A."/>
            <person name="Ordway D."/>
            <person name="DeGroote M.A."/>
            <person name="Parker T."/>
            <person name="Sizemore C."/>
            <person name="Tallon L.J."/>
            <person name="Sadzewicz L.K."/>
            <person name="Sengamalay N."/>
            <person name="Fraser C.M."/>
            <person name="Hine E."/>
            <person name="Shefchek K.A."/>
            <person name="Das S.P."/>
            <person name="Tettelin H."/>
        </authorList>
    </citation>
    <scope>NUCLEOTIDE SEQUENCE [LARGE SCALE GENOMIC DNA]</scope>
    <source>
        <strain evidence="1 2">Harvey</strain>
    </source>
</reference>
<comment type="caution">
    <text evidence="1">The sequence shown here is derived from an EMBL/GenBank/DDBJ whole genome shotgun (WGS) entry which is preliminary data.</text>
</comment>
<sequence>MAAIDVLSRRDVDELEVARELVRQAARPALGNRPGGLLRR</sequence>
<evidence type="ECO:0000313" key="2">
    <source>
        <dbReference type="Proteomes" id="UP000020681"/>
    </source>
</evidence>
<evidence type="ECO:0000313" key="1">
    <source>
        <dbReference type="EMBL" id="EUA90036.1"/>
    </source>
</evidence>
<name>A0ABP3AH44_MYCUL</name>
<organism evidence="1 2">
    <name type="scientific">Mycobacterium ulcerans str. Harvey</name>
    <dbReference type="NCBI Taxonomy" id="1299332"/>
    <lineage>
        <taxon>Bacteria</taxon>
        <taxon>Bacillati</taxon>
        <taxon>Actinomycetota</taxon>
        <taxon>Actinomycetes</taxon>
        <taxon>Mycobacteriales</taxon>
        <taxon>Mycobacteriaceae</taxon>
        <taxon>Mycobacterium</taxon>
        <taxon>Mycobacterium ulcerans group</taxon>
    </lineage>
</organism>
<dbReference type="Proteomes" id="UP000020681">
    <property type="component" value="Unassembled WGS sequence"/>
</dbReference>
<dbReference type="EMBL" id="JAOL01000113">
    <property type="protein sequence ID" value="EUA90036.1"/>
    <property type="molecule type" value="Genomic_DNA"/>
</dbReference>
<accession>A0ABP3AH44</accession>
<protein>
    <submittedName>
        <fullName evidence="1">Uncharacterized protein</fullName>
    </submittedName>
</protein>
<proteinExistence type="predicted"/>